<dbReference type="HOGENOM" id="CLU_301680_0_0_1"/>
<feature type="compositionally biased region" description="Low complexity" evidence="1">
    <location>
        <begin position="1"/>
        <end position="16"/>
    </location>
</feature>
<feature type="region of interest" description="Disordered" evidence="1">
    <location>
        <begin position="1"/>
        <end position="318"/>
    </location>
</feature>
<dbReference type="eggNOG" id="KOG0581">
    <property type="taxonomic scope" value="Eukaryota"/>
</dbReference>
<dbReference type="RefSeq" id="XP_007748608.1">
    <property type="nucleotide sequence ID" value="XM_007750418.1"/>
</dbReference>
<feature type="compositionally biased region" description="Acidic residues" evidence="1">
    <location>
        <begin position="197"/>
        <end position="218"/>
    </location>
</feature>
<name>W9WGY9_9EURO</name>
<dbReference type="AlphaFoldDB" id="W9WGY9"/>
<feature type="compositionally biased region" description="Polar residues" evidence="1">
    <location>
        <begin position="27"/>
        <end position="45"/>
    </location>
</feature>
<sequence>MRRTPAAPAGSTSSSAIQGATAPITPSRASRNTTKSPSKTATPAAQSRRAPAKLASNKTKPKATPATKTPTTTSRAKATPIARTKDDKGEEDGELQKTSDSNQTSENEKAETRTRRSKPLDIGVSDDASEDESVNPPRAEAAPTPKRKRKAVAVEDKPYVDEEETDEEDAELVVSKTPVRKRKTKPFDDQAYRYEGEDSDDDDDDDDDDDEELDDDVPGDLPVNRIRRIHLKVDLERHKQYMQMHAERRARASPTNSSSSSASGSPQSPSTSTSSKCSSRSARRQSTGPPLKRQRMVSPTVADPSDPSSSTAQMNTVDPNDPLFAAERLFENIEKIPRALDLDEIGALFMILQEKISRFCNAHFDFDLTAEQEKAWPMHLLATKYLSLMLITQRIADGSEYGWQNFFTKREYRRHLVHGIIGEWFQQRIFKHTGFSLPEEKIRELEKIDRKFLHYDAFVRNKKKAECLEELKFDEDYFPSEEFPKIFEHMDNLEIAARRMATNLLRVLEPLLPPPYFDPIRPRWRQPLRLREQGDEVRLQIWFQLIELIRMAGSLHLCMRFAGANGLVVRIAPHVPKGTRLRRDDVENNICVNASALNAKSAQSRKANDELEVKMTCFGRVEAVVPNGLDVLELEQAQAAARAEGRELTREEAEQNLFNPYPYDLQETDAAKDAVADRPPIPGTEWSTALLKAGIEEARAKRYGRDLAEDDRIEQGNPKSGAFVTIYPRVAPSNLFCEWVSSSEDQQFPRIGDAAPQPSAQTLAEAVAEARRRKYISCFLEDAALKVWNTVSAREFLEWLVLAGGIASVSVLTAPWVRNAVESVNWTERSIDVGMDVQACAVRALSVMGSWQSALQDASAYVSQLVAPTAASTTVTVTSLATDWTTTTTTTTTTRQVDDPTDADQLMEDVSPPTTFHTTTAAAPSDPFSEYLEGLTSISRRTIARDDPEFAMVASLFSEQMGFVQAETKTQSPPEPEPTPSPTARRSKVL</sequence>
<evidence type="ECO:0000256" key="1">
    <source>
        <dbReference type="SAM" id="MobiDB-lite"/>
    </source>
</evidence>
<feature type="region of interest" description="Disordered" evidence="1">
    <location>
        <begin position="964"/>
        <end position="990"/>
    </location>
</feature>
<feature type="compositionally biased region" description="Basic and acidic residues" evidence="1">
    <location>
        <begin position="185"/>
        <end position="196"/>
    </location>
</feature>
<dbReference type="GeneID" id="19194535"/>
<organism evidence="2 3">
    <name type="scientific">Cladophialophora psammophila CBS 110553</name>
    <dbReference type="NCBI Taxonomy" id="1182543"/>
    <lineage>
        <taxon>Eukaryota</taxon>
        <taxon>Fungi</taxon>
        <taxon>Dikarya</taxon>
        <taxon>Ascomycota</taxon>
        <taxon>Pezizomycotina</taxon>
        <taxon>Eurotiomycetes</taxon>
        <taxon>Chaetothyriomycetidae</taxon>
        <taxon>Chaetothyriales</taxon>
        <taxon>Herpotrichiellaceae</taxon>
        <taxon>Cladophialophora</taxon>
    </lineage>
</organism>
<protein>
    <submittedName>
        <fullName evidence="2">Uncharacterized protein</fullName>
    </submittedName>
</protein>
<feature type="compositionally biased region" description="Polar residues" evidence="1">
    <location>
        <begin position="306"/>
        <end position="318"/>
    </location>
</feature>
<proteinExistence type="predicted"/>
<feature type="compositionally biased region" description="Acidic residues" evidence="1">
    <location>
        <begin position="161"/>
        <end position="171"/>
    </location>
</feature>
<dbReference type="Proteomes" id="UP000019471">
    <property type="component" value="Unassembled WGS sequence"/>
</dbReference>
<dbReference type="EMBL" id="AMGX01000017">
    <property type="protein sequence ID" value="EXJ67193.1"/>
    <property type="molecule type" value="Genomic_DNA"/>
</dbReference>
<dbReference type="STRING" id="1182543.W9WGY9"/>
<gene>
    <name evidence="2" type="ORF">A1O5_09840</name>
</gene>
<keyword evidence="3" id="KW-1185">Reference proteome</keyword>
<evidence type="ECO:0000313" key="3">
    <source>
        <dbReference type="Proteomes" id="UP000019471"/>
    </source>
</evidence>
<accession>W9WGY9</accession>
<comment type="caution">
    <text evidence="2">The sequence shown here is derived from an EMBL/GenBank/DDBJ whole genome shotgun (WGS) entry which is preliminary data.</text>
</comment>
<feature type="compositionally biased region" description="Polar residues" evidence="1">
    <location>
        <begin position="96"/>
        <end position="105"/>
    </location>
</feature>
<evidence type="ECO:0000313" key="2">
    <source>
        <dbReference type="EMBL" id="EXJ67193.1"/>
    </source>
</evidence>
<feature type="compositionally biased region" description="Basic and acidic residues" evidence="1">
    <location>
        <begin position="231"/>
        <end position="250"/>
    </location>
</feature>
<reference evidence="2 3" key="1">
    <citation type="submission" date="2013-03" db="EMBL/GenBank/DDBJ databases">
        <title>The Genome Sequence of Cladophialophora psammophila CBS 110553.</title>
        <authorList>
            <consortium name="The Broad Institute Genomics Platform"/>
            <person name="Cuomo C."/>
            <person name="de Hoog S."/>
            <person name="Gorbushina A."/>
            <person name="Walker B."/>
            <person name="Young S.K."/>
            <person name="Zeng Q."/>
            <person name="Gargeya S."/>
            <person name="Fitzgerald M."/>
            <person name="Haas B."/>
            <person name="Abouelleil A."/>
            <person name="Allen A.W."/>
            <person name="Alvarado L."/>
            <person name="Arachchi H.M."/>
            <person name="Berlin A.M."/>
            <person name="Chapman S.B."/>
            <person name="Gainer-Dewar J."/>
            <person name="Goldberg J."/>
            <person name="Griggs A."/>
            <person name="Gujja S."/>
            <person name="Hansen M."/>
            <person name="Howarth C."/>
            <person name="Imamovic A."/>
            <person name="Ireland A."/>
            <person name="Larimer J."/>
            <person name="McCowan C."/>
            <person name="Murphy C."/>
            <person name="Pearson M."/>
            <person name="Poon T.W."/>
            <person name="Priest M."/>
            <person name="Roberts A."/>
            <person name="Saif S."/>
            <person name="Shea T."/>
            <person name="Sisk P."/>
            <person name="Sykes S."/>
            <person name="Wortman J."/>
            <person name="Nusbaum C."/>
            <person name="Birren B."/>
        </authorList>
    </citation>
    <scope>NUCLEOTIDE SEQUENCE [LARGE SCALE GENOMIC DNA]</scope>
    <source>
        <strain evidence="2 3">CBS 110553</strain>
    </source>
</reference>
<feature type="compositionally biased region" description="Low complexity" evidence="1">
    <location>
        <begin position="252"/>
        <end position="286"/>
    </location>
</feature>
<feature type="compositionally biased region" description="Low complexity" evidence="1">
    <location>
        <begin position="62"/>
        <end position="80"/>
    </location>
</feature>
<dbReference type="OrthoDB" id="4159667at2759"/>